<dbReference type="AlphaFoldDB" id="A0A9F2PL60"/>
<sequence>MDFQKKQIKFMAQKYLDCGQKLKSQTSTLYKRGRKSRETRAPSIFPDIYGGRKSRCHAAQAPEAPQGRMQLLLNVDSPGPAAYSPPSVNCREIIAPSYTFGWKTPPREGGGRRAWQKSWFQSKNPFSRKVDFSTETNWPSPSQYGIPLGSKLANRPNTPNFTFGQKGEFSFVNKEAVNEPGPNQYNIERAYTFVVHRSPSIIINPLSLYRWIEKEGTPGPGTYNVERGHNARLPSCPSFYIQGVRRPKKHETGPFSTL</sequence>
<dbReference type="InterPro" id="IPR051291">
    <property type="entry name" value="CIMAP"/>
</dbReference>
<organism evidence="1 2">
    <name type="scientific">Python bivittatus</name>
    <name type="common">Burmese python</name>
    <name type="synonym">Python molurus bivittatus</name>
    <dbReference type="NCBI Taxonomy" id="176946"/>
    <lineage>
        <taxon>Eukaryota</taxon>
        <taxon>Metazoa</taxon>
        <taxon>Chordata</taxon>
        <taxon>Craniata</taxon>
        <taxon>Vertebrata</taxon>
        <taxon>Euteleostomi</taxon>
        <taxon>Lepidosauria</taxon>
        <taxon>Squamata</taxon>
        <taxon>Bifurcata</taxon>
        <taxon>Unidentata</taxon>
        <taxon>Episquamata</taxon>
        <taxon>Toxicofera</taxon>
        <taxon>Serpentes</taxon>
        <taxon>Henophidia</taxon>
        <taxon>Pythonidae</taxon>
        <taxon>Python</taxon>
    </lineage>
</organism>
<protein>
    <submittedName>
        <fullName evidence="2">Protein STPG3</fullName>
    </submittedName>
</protein>
<dbReference type="RefSeq" id="XP_007420653.2">
    <property type="nucleotide sequence ID" value="XM_007420591.3"/>
</dbReference>
<accession>A0A9F2PL60</accession>
<dbReference type="CTD" id="441476"/>
<reference evidence="2" key="1">
    <citation type="submission" date="2025-08" db="UniProtKB">
        <authorList>
            <consortium name="RefSeq"/>
        </authorList>
    </citation>
    <scope>IDENTIFICATION</scope>
    <source>
        <tissue evidence="2">Liver</tissue>
    </source>
</reference>
<dbReference type="Pfam" id="PF07004">
    <property type="entry name" value="SHIPPO-rpt"/>
    <property type="match status" value="3"/>
</dbReference>
<dbReference type="GeneID" id="103064808"/>
<evidence type="ECO:0000313" key="2">
    <source>
        <dbReference type="RefSeq" id="XP_007420653.2"/>
    </source>
</evidence>
<proteinExistence type="predicted"/>
<gene>
    <name evidence="2" type="primary">STPG3</name>
</gene>
<keyword evidence="1" id="KW-1185">Reference proteome</keyword>
<dbReference type="Proteomes" id="UP000695026">
    <property type="component" value="Unplaced"/>
</dbReference>
<dbReference type="OrthoDB" id="406368at2759"/>
<evidence type="ECO:0000313" key="1">
    <source>
        <dbReference type="Proteomes" id="UP000695026"/>
    </source>
</evidence>
<dbReference type="KEGG" id="pbi:103064808"/>
<dbReference type="InterPro" id="IPR010736">
    <property type="entry name" value="SHIPPO-rpt"/>
</dbReference>
<dbReference type="PANTHER" id="PTHR21580">
    <property type="entry name" value="SHIPPO-1-RELATED"/>
    <property type="match status" value="1"/>
</dbReference>
<dbReference type="OMA" id="YDVEDCY"/>
<name>A0A9F2PL60_PYTBI</name>